<organism evidence="2 3">
    <name type="scientific">Clostridium brassicae</name>
    <dbReference type="NCBI Taxonomy" id="2999072"/>
    <lineage>
        <taxon>Bacteria</taxon>
        <taxon>Bacillati</taxon>
        <taxon>Bacillota</taxon>
        <taxon>Clostridia</taxon>
        <taxon>Eubacteriales</taxon>
        <taxon>Clostridiaceae</taxon>
        <taxon>Clostridium</taxon>
    </lineage>
</organism>
<dbReference type="EMBL" id="JAPQFJ010000018">
    <property type="protein sequence ID" value="MCY6960025.1"/>
    <property type="molecule type" value="Genomic_DNA"/>
</dbReference>
<proteinExistence type="predicted"/>
<accession>A0ABT4DCI5</accession>
<sequence length="70" mass="8300">MTKKKIIQNVNHEIEKIDKKYKQLTGEEEFRIIGNNTELVDTHELGTNIESNPFPFSEEDKPFYKEDDEN</sequence>
<feature type="region of interest" description="Disordered" evidence="1">
    <location>
        <begin position="46"/>
        <end position="70"/>
    </location>
</feature>
<dbReference type="Proteomes" id="UP001144612">
    <property type="component" value="Unassembled WGS sequence"/>
</dbReference>
<evidence type="ECO:0000313" key="2">
    <source>
        <dbReference type="EMBL" id="MCY6960025.1"/>
    </source>
</evidence>
<keyword evidence="3" id="KW-1185">Reference proteome</keyword>
<gene>
    <name evidence="2" type="ORF">OW729_15495</name>
</gene>
<dbReference type="RefSeq" id="WP_268062456.1">
    <property type="nucleotide sequence ID" value="NZ_JAPQFJ010000018.1"/>
</dbReference>
<evidence type="ECO:0000313" key="3">
    <source>
        <dbReference type="Proteomes" id="UP001144612"/>
    </source>
</evidence>
<evidence type="ECO:0000256" key="1">
    <source>
        <dbReference type="SAM" id="MobiDB-lite"/>
    </source>
</evidence>
<name>A0ABT4DCI5_9CLOT</name>
<reference evidence="2" key="1">
    <citation type="submission" date="2022-12" db="EMBL/GenBank/DDBJ databases">
        <title>Clostridium sp. nov., isolated from industrial wastewater.</title>
        <authorList>
            <person name="Jiayan W."/>
        </authorList>
    </citation>
    <scope>NUCLEOTIDE SEQUENCE</scope>
    <source>
        <strain evidence="2">ZC22-4</strain>
    </source>
</reference>
<feature type="compositionally biased region" description="Basic and acidic residues" evidence="1">
    <location>
        <begin position="58"/>
        <end position="70"/>
    </location>
</feature>
<comment type="caution">
    <text evidence="2">The sequence shown here is derived from an EMBL/GenBank/DDBJ whole genome shotgun (WGS) entry which is preliminary data.</text>
</comment>
<protein>
    <submittedName>
        <fullName evidence="2">Uncharacterized protein</fullName>
    </submittedName>
</protein>